<dbReference type="EMBL" id="MUJZ01062642">
    <property type="protein sequence ID" value="OTF71083.1"/>
    <property type="molecule type" value="Genomic_DNA"/>
</dbReference>
<comment type="caution">
    <text evidence="2">The sequence shown here is derived from an EMBL/GenBank/DDBJ whole genome shotgun (WGS) entry which is preliminary data.</text>
</comment>
<proteinExistence type="predicted"/>
<dbReference type="Proteomes" id="UP000194236">
    <property type="component" value="Unassembled WGS sequence"/>
</dbReference>
<feature type="transmembrane region" description="Helical" evidence="1">
    <location>
        <begin position="49"/>
        <end position="77"/>
    </location>
</feature>
<evidence type="ECO:0000256" key="1">
    <source>
        <dbReference type="SAM" id="Phobius"/>
    </source>
</evidence>
<name>A0A1Y3ATV7_EURMA</name>
<organism evidence="2 3">
    <name type="scientific">Euroglyphus maynei</name>
    <name type="common">Mayne's house dust mite</name>
    <dbReference type="NCBI Taxonomy" id="6958"/>
    <lineage>
        <taxon>Eukaryota</taxon>
        <taxon>Metazoa</taxon>
        <taxon>Ecdysozoa</taxon>
        <taxon>Arthropoda</taxon>
        <taxon>Chelicerata</taxon>
        <taxon>Arachnida</taxon>
        <taxon>Acari</taxon>
        <taxon>Acariformes</taxon>
        <taxon>Sarcoptiformes</taxon>
        <taxon>Astigmata</taxon>
        <taxon>Psoroptidia</taxon>
        <taxon>Analgoidea</taxon>
        <taxon>Pyroglyphidae</taxon>
        <taxon>Pyroglyphinae</taxon>
        <taxon>Euroglyphus</taxon>
    </lineage>
</organism>
<dbReference type="AlphaFoldDB" id="A0A1Y3ATV7"/>
<sequence>MVPIDGGYIGNCKGINYSIENFLGPNTDGYYPDYNPDWSLKNRSSSKRLFACHPVIIIVFIHPPIGILIVVDISAVIY</sequence>
<keyword evidence="3" id="KW-1185">Reference proteome</keyword>
<keyword evidence="1" id="KW-0812">Transmembrane</keyword>
<keyword evidence="1" id="KW-0472">Membrane</keyword>
<gene>
    <name evidence="2" type="ORF">BLA29_012900</name>
</gene>
<reference evidence="2 3" key="1">
    <citation type="submission" date="2017-03" db="EMBL/GenBank/DDBJ databases">
        <title>Genome Survey of Euroglyphus maynei.</title>
        <authorList>
            <person name="Arlian L.G."/>
            <person name="Morgan M.S."/>
            <person name="Rider S.D."/>
        </authorList>
    </citation>
    <scope>NUCLEOTIDE SEQUENCE [LARGE SCALE GENOMIC DNA]</scope>
    <source>
        <strain evidence="2">Arlian Lab</strain>
        <tissue evidence="2">Whole body</tissue>
    </source>
</reference>
<evidence type="ECO:0000313" key="2">
    <source>
        <dbReference type="EMBL" id="OTF71083.1"/>
    </source>
</evidence>
<evidence type="ECO:0000313" key="3">
    <source>
        <dbReference type="Proteomes" id="UP000194236"/>
    </source>
</evidence>
<protein>
    <submittedName>
        <fullName evidence="2">Uncharacterized protein</fullName>
    </submittedName>
</protein>
<accession>A0A1Y3ATV7</accession>
<keyword evidence="1" id="KW-1133">Transmembrane helix</keyword>